<comment type="caution">
    <text evidence="1">The sequence shown here is derived from an EMBL/GenBank/DDBJ whole genome shotgun (WGS) entry which is preliminary data.</text>
</comment>
<gene>
    <name evidence="1" type="ORF">LCGC14_2807910</name>
</gene>
<dbReference type="EMBL" id="LAZR01052876">
    <property type="protein sequence ID" value="KKK81985.1"/>
    <property type="molecule type" value="Genomic_DNA"/>
</dbReference>
<dbReference type="AlphaFoldDB" id="A0A0F8Z7L2"/>
<evidence type="ECO:0000313" key="1">
    <source>
        <dbReference type="EMBL" id="KKK81985.1"/>
    </source>
</evidence>
<name>A0A0F8Z7L2_9ZZZZ</name>
<organism evidence="1">
    <name type="scientific">marine sediment metagenome</name>
    <dbReference type="NCBI Taxonomy" id="412755"/>
    <lineage>
        <taxon>unclassified sequences</taxon>
        <taxon>metagenomes</taxon>
        <taxon>ecological metagenomes</taxon>
    </lineage>
</organism>
<protein>
    <submittedName>
        <fullName evidence="1">Uncharacterized protein</fullName>
    </submittedName>
</protein>
<reference evidence="1" key="1">
    <citation type="journal article" date="2015" name="Nature">
        <title>Complex archaea that bridge the gap between prokaryotes and eukaryotes.</title>
        <authorList>
            <person name="Spang A."/>
            <person name="Saw J.H."/>
            <person name="Jorgensen S.L."/>
            <person name="Zaremba-Niedzwiedzka K."/>
            <person name="Martijn J."/>
            <person name="Lind A.E."/>
            <person name="van Eijk R."/>
            <person name="Schleper C."/>
            <person name="Guy L."/>
            <person name="Ettema T.J."/>
        </authorList>
    </citation>
    <scope>NUCLEOTIDE SEQUENCE</scope>
</reference>
<sequence length="147" mass="17049">MPNLSAKLKNLLLTNEQREKVILVQLGMDTTRNDVQLKYNARYSWDFCVKRIHPSLMKVTVSVFLTDKRFKSVLRGVHKAIHEVRQGQLMIKGSEREVVLKGTKDNDLSLSMKLEPELSRILRQRAYEAGFHATVTGVKKFLEKEYM</sequence>
<accession>A0A0F8Z7L2</accession>
<proteinExistence type="predicted"/>